<feature type="compositionally biased region" description="Basic and acidic residues" evidence="1">
    <location>
        <begin position="53"/>
        <end position="63"/>
    </location>
</feature>
<feature type="region of interest" description="Disordered" evidence="1">
    <location>
        <begin position="1"/>
        <end position="144"/>
    </location>
</feature>
<dbReference type="Proteomes" id="UP000807469">
    <property type="component" value="Unassembled WGS sequence"/>
</dbReference>
<dbReference type="AlphaFoldDB" id="A0A9P6CTQ5"/>
<gene>
    <name evidence="2" type="ORF">BDN70DRAFT_921082</name>
</gene>
<sequence>MWPASSTTTFNSLPSNEGCGPSVSPPTAPALPLPSNEGCELKSIQTAGTETQRPADRSVEGGRDGWIGDVRLGDDDGSVPLRATTNEVGRTREGRASEGWTEQARGGRTGEERTDRRGEDGQARGGRANEGRADDNGGDDGRRAAIDDGRMAYHLQPQTARELWWMRRWARVRGVRARRVWASEEKGNRHPPILPSLVHPPFAIVSFPHYRPLPLLAFPTFDGKERTWNMVAAAMTPDQSPDIEAARVARVAAWG</sequence>
<accession>A0A9P6CTQ5</accession>
<evidence type="ECO:0000256" key="1">
    <source>
        <dbReference type="SAM" id="MobiDB-lite"/>
    </source>
</evidence>
<feature type="compositionally biased region" description="Polar residues" evidence="1">
    <location>
        <begin position="43"/>
        <end position="52"/>
    </location>
</feature>
<organism evidence="2 3">
    <name type="scientific">Pholiota conissans</name>
    <dbReference type="NCBI Taxonomy" id="109636"/>
    <lineage>
        <taxon>Eukaryota</taxon>
        <taxon>Fungi</taxon>
        <taxon>Dikarya</taxon>
        <taxon>Basidiomycota</taxon>
        <taxon>Agaricomycotina</taxon>
        <taxon>Agaricomycetes</taxon>
        <taxon>Agaricomycetidae</taxon>
        <taxon>Agaricales</taxon>
        <taxon>Agaricineae</taxon>
        <taxon>Strophariaceae</taxon>
        <taxon>Pholiota</taxon>
    </lineage>
</organism>
<feature type="compositionally biased region" description="Polar residues" evidence="1">
    <location>
        <begin position="1"/>
        <end position="15"/>
    </location>
</feature>
<evidence type="ECO:0000313" key="2">
    <source>
        <dbReference type="EMBL" id="KAF9479646.1"/>
    </source>
</evidence>
<protein>
    <submittedName>
        <fullName evidence="2">Uncharacterized protein</fullName>
    </submittedName>
</protein>
<dbReference type="EMBL" id="MU155208">
    <property type="protein sequence ID" value="KAF9479646.1"/>
    <property type="molecule type" value="Genomic_DNA"/>
</dbReference>
<name>A0A9P6CTQ5_9AGAR</name>
<reference evidence="2" key="1">
    <citation type="submission" date="2020-11" db="EMBL/GenBank/DDBJ databases">
        <authorList>
            <consortium name="DOE Joint Genome Institute"/>
            <person name="Ahrendt S."/>
            <person name="Riley R."/>
            <person name="Andreopoulos W."/>
            <person name="Labutti K."/>
            <person name="Pangilinan J."/>
            <person name="Ruiz-Duenas F.J."/>
            <person name="Barrasa J.M."/>
            <person name="Sanchez-Garcia M."/>
            <person name="Camarero S."/>
            <person name="Miyauchi S."/>
            <person name="Serrano A."/>
            <person name="Linde D."/>
            <person name="Babiker R."/>
            <person name="Drula E."/>
            <person name="Ayuso-Fernandez I."/>
            <person name="Pacheco R."/>
            <person name="Padilla G."/>
            <person name="Ferreira P."/>
            <person name="Barriuso J."/>
            <person name="Kellner H."/>
            <person name="Castanera R."/>
            <person name="Alfaro M."/>
            <person name="Ramirez L."/>
            <person name="Pisabarro A.G."/>
            <person name="Kuo A."/>
            <person name="Tritt A."/>
            <person name="Lipzen A."/>
            <person name="He G."/>
            <person name="Yan M."/>
            <person name="Ng V."/>
            <person name="Cullen D."/>
            <person name="Martin F."/>
            <person name="Rosso M.-N."/>
            <person name="Henrissat B."/>
            <person name="Hibbett D."/>
            <person name="Martinez A.T."/>
            <person name="Grigoriev I.V."/>
        </authorList>
    </citation>
    <scope>NUCLEOTIDE SEQUENCE</scope>
    <source>
        <strain evidence="2">CIRM-BRFM 674</strain>
    </source>
</reference>
<proteinExistence type="predicted"/>
<feature type="compositionally biased region" description="Basic and acidic residues" evidence="1">
    <location>
        <begin position="108"/>
        <end position="144"/>
    </location>
</feature>
<feature type="compositionally biased region" description="Pro residues" evidence="1">
    <location>
        <begin position="23"/>
        <end position="32"/>
    </location>
</feature>
<keyword evidence="3" id="KW-1185">Reference proteome</keyword>
<evidence type="ECO:0000313" key="3">
    <source>
        <dbReference type="Proteomes" id="UP000807469"/>
    </source>
</evidence>
<comment type="caution">
    <text evidence="2">The sequence shown here is derived from an EMBL/GenBank/DDBJ whole genome shotgun (WGS) entry which is preliminary data.</text>
</comment>